<evidence type="ECO:0000313" key="5">
    <source>
        <dbReference type="EMBL" id="MDE48681.1"/>
    </source>
</evidence>
<proteinExistence type="predicted"/>
<feature type="compositionally biased region" description="Acidic residues" evidence="4">
    <location>
        <begin position="387"/>
        <end position="414"/>
    </location>
</feature>
<dbReference type="EMBL" id="GGYP01003910">
    <property type="protein sequence ID" value="MDE48681.1"/>
    <property type="molecule type" value="Transcribed_RNA"/>
</dbReference>
<evidence type="ECO:0000256" key="3">
    <source>
        <dbReference type="PROSITE-ProRule" id="PRU00221"/>
    </source>
</evidence>
<dbReference type="PANTHER" id="PTHR14107">
    <property type="entry name" value="WD REPEAT PROTEIN"/>
    <property type="match status" value="1"/>
</dbReference>
<dbReference type="InterPro" id="IPR001680">
    <property type="entry name" value="WD40_rpt"/>
</dbReference>
<accession>A0A6G1SEN2</accession>
<sequence length="691" mass="75762">MQGQTDKTHRLDEIKTKFRAREGYYRLMNSPDYSQRSQRAMGFSTGTANSNSSATNHEKTCIKISLVTVNENNNQNPDRGKQQQQSYRKSRGARDMKICFNVGRELFVYNYDGVKAGPDASNPIYKRFYKGSSPTCHNFNQTTASAGSIVLLVGFSHGQVQLINLTGGDEQESCKEFNSDRLIDKTRVTCLKWLPNSSSLFLVAHASGQMYLYKDDLPCGPTAPIYQTYKQSDGLIVYTCKTKTTRNPIYRWSMGSTLPDNNSSSSSSGSSCSLNKTDNESCSLNEFAFSPCARYIACVSQDGFLRVYCYDTMELVGRARSYYGGLTCVCWSPDGKYVVTGGEDDLITVWSFLERRVVARGLGHKSWVSVVSFDSFYSGYDLKVSDADDYDDEDEDDPEGDDLEDDDVNDDDEEARVNHRLRASNAESKSPSNGANHVFNNSICSNLSSASHVQKSPDSPTSYRLGSVGQDTQICLWDLSDDLLQQPVAKPRLASIAGASSLINITASSCNESNEHHTTTTKQPTTKADERLAQTNSVINTGTLTSKGSSFAKTFSLVSKRDKRNFSLRISDKNSYSKNASSYTNGAGSGGGGGSGSGIEGAGLDEDPTKLLGSSICPRMHEVPLIEPTVCKKISFERLTSLIFCQGGFITSCQGGYVFSWARPLRKMTRTSSGQSIEELRVIDVGTSSAV</sequence>
<feature type="repeat" description="WD" evidence="3">
    <location>
        <begin position="319"/>
        <end position="360"/>
    </location>
</feature>
<feature type="compositionally biased region" description="Polar residues" evidence="4">
    <location>
        <begin position="69"/>
        <end position="87"/>
    </location>
</feature>
<organism evidence="5">
    <name type="scientific">Aceria tosichella</name>
    <name type="common">wheat curl mite</name>
    <dbReference type="NCBI Taxonomy" id="561515"/>
    <lineage>
        <taxon>Eukaryota</taxon>
        <taxon>Metazoa</taxon>
        <taxon>Ecdysozoa</taxon>
        <taxon>Arthropoda</taxon>
        <taxon>Chelicerata</taxon>
        <taxon>Arachnida</taxon>
        <taxon>Acari</taxon>
        <taxon>Acariformes</taxon>
        <taxon>Trombidiformes</taxon>
        <taxon>Prostigmata</taxon>
        <taxon>Eupodina</taxon>
        <taxon>Eriophyoidea</taxon>
        <taxon>Eriophyidae</taxon>
        <taxon>Eriophyinae</taxon>
        <taxon>Aceriini</taxon>
        <taxon>Aceria</taxon>
    </lineage>
</organism>
<keyword evidence="1 3" id="KW-0853">WD repeat</keyword>
<dbReference type="SUPFAM" id="SSF50978">
    <property type="entry name" value="WD40 repeat-like"/>
    <property type="match status" value="1"/>
</dbReference>
<feature type="region of interest" description="Disordered" evidence="4">
    <location>
        <begin position="386"/>
        <end position="414"/>
    </location>
</feature>
<evidence type="ECO:0000256" key="1">
    <source>
        <dbReference type="ARBA" id="ARBA00022574"/>
    </source>
</evidence>
<dbReference type="Pfam" id="PF00400">
    <property type="entry name" value="WD40"/>
    <property type="match status" value="1"/>
</dbReference>
<dbReference type="PROSITE" id="PS50082">
    <property type="entry name" value="WD_REPEATS_2"/>
    <property type="match status" value="1"/>
</dbReference>
<feature type="region of interest" description="Disordered" evidence="4">
    <location>
        <begin position="69"/>
        <end position="90"/>
    </location>
</feature>
<feature type="region of interest" description="Disordered" evidence="4">
    <location>
        <begin position="510"/>
        <end position="529"/>
    </location>
</feature>
<keyword evidence="2" id="KW-0677">Repeat</keyword>
<dbReference type="AlphaFoldDB" id="A0A6G1SEN2"/>
<name>A0A6G1SEN2_9ACAR</name>
<protein>
    <submittedName>
        <fullName evidence="5">WD repeat-containing protein 20</fullName>
    </submittedName>
</protein>
<feature type="compositionally biased region" description="Gly residues" evidence="4">
    <location>
        <begin position="587"/>
        <end position="601"/>
    </location>
</feature>
<feature type="region of interest" description="Disordered" evidence="4">
    <location>
        <begin position="576"/>
        <end position="603"/>
    </location>
</feature>
<dbReference type="InterPro" id="IPR015943">
    <property type="entry name" value="WD40/YVTN_repeat-like_dom_sf"/>
</dbReference>
<dbReference type="InterPro" id="IPR051362">
    <property type="entry name" value="WD_repeat_creC_regulators"/>
</dbReference>
<dbReference type="PROSITE" id="PS50294">
    <property type="entry name" value="WD_REPEATS_REGION"/>
    <property type="match status" value="1"/>
</dbReference>
<evidence type="ECO:0000256" key="4">
    <source>
        <dbReference type="SAM" id="MobiDB-lite"/>
    </source>
</evidence>
<dbReference type="PANTHER" id="PTHR14107:SF16">
    <property type="entry name" value="AT02583P"/>
    <property type="match status" value="1"/>
</dbReference>
<dbReference type="Gene3D" id="2.130.10.10">
    <property type="entry name" value="YVTN repeat-like/Quinoprotein amine dehydrogenase"/>
    <property type="match status" value="1"/>
</dbReference>
<evidence type="ECO:0000256" key="2">
    <source>
        <dbReference type="ARBA" id="ARBA00022737"/>
    </source>
</evidence>
<dbReference type="InterPro" id="IPR036322">
    <property type="entry name" value="WD40_repeat_dom_sf"/>
</dbReference>
<dbReference type="SMART" id="SM00320">
    <property type="entry name" value="WD40"/>
    <property type="match status" value="4"/>
</dbReference>
<feature type="compositionally biased region" description="Polar residues" evidence="4">
    <location>
        <begin position="576"/>
        <end position="585"/>
    </location>
</feature>
<reference evidence="5" key="1">
    <citation type="submission" date="2018-10" db="EMBL/GenBank/DDBJ databases">
        <title>Transcriptome assembly of Aceria tosichella (Wheat curl mite) Type 2.</title>
        <authorList>
            <person name="Scully E.D."/>
            <person name="Geib S.M."/>
            <person name="Palmer N.A."/>
            <person name="Gupta A.K."/>
            <person name="Sarath G."/>
            <person name="Tatineni S."/>
        </authorList>
    </citation>
    <scope>NUCLEOTIDE SEQUENCE</scope>
    <source>
        <strain evidence="5">LincolnNE</strain>
    </source>
</reference>
<gene>
    <name evidence="5" type="primary">WDR20</name>
    <name evidence="5" type="ORF">g.20886</name>
</gene>